<dbReference type="InterPro" id="IPR026766">
    <property type="entry name" value="Fam133"/>
</dbReference>
<sequence>MGKRDKRVAFMNPIALARAKGPVQQSGPSIKDYLGRSRPTLSEIEEKMTSFKKKGSDALAAWEDQMNESYKDDLKKHRERKLKKSVKKSKKKEKKKKSSRDRSRSPSPSSSSNRSHKKSKRKRKHIDDSSTSSEEDEMDGDKKGKLSSDSPHPPTDGLLPLPKGLLPLPVPLGITREATLSKSTTVISEPHSIDDKNA</sequence>
<feature type="compositionally biased region" description="Low complexity" evidence="2">
    <location>
        <begin position="155"/>
        <end position="173"/>
    </location>
</feature>
<gene>
    <name evidence="3" type="primary">100640985</name>
</gene>
<evidence type="ECO:0000256" key="1">
    <source>
        <dbReference type="ARBA" id="ARBA00009569"/>
    </source>
</evidence>
<name>A0AAN0K383_AMPQE</name>
<keyword evidence="4" id="KW-1185">Reference proteome</keyword>
<comment type="similarity">
    <text evidence="1">Belongs to the FAM133 family.</text>
</comment>
<feature type="compositionally biased region" description="Polar residues" evidence="2">
    <location>
        <begin position="178"/>
        <end position="187"/>
    </location>
</feature>
<feature type="region of interest" description="Disordered" evidence="2">
    <location>
        <begin position="71"/>
        <end position="198"/>
    </location>
</feature>
<feature type="region of interest" description="Disordered" evidence="2">
    <location>
        <begin position="19"/>
        <end position="38"/>
    </location>
</feature>
<feature type="compositionally biased region" description="Basic residues" evidence="2">
    <location>
        <begin position="77"/>
        <end position="99"/>
    </location>
</feature>
<dbReference type="AlphaFoldDB" id="A0AAN0K383"/>
<protein>
    <submittedName>
        <fullName evidence="3">Uncharacterized protein</fullName>
    </submittedName>
</protein>
<dbReference type="PANTHER" id="PTHR31911:SF1">
    <property type="entry name" value="FAMILY WITH SEQUENCE SIMILARITY 133 MEMBER B-RELATED"/>
    <property type="match status" value="1"/>
</dbReference>
<accession>A0AAN0K383</accession>
<organism evidence="3 4">
    <name type="scientific">Amphimedon queenslandica</name>
    <name type="common">Sponge</name>
    <dbReference type="NCBI Taxonomy" id="400682"/>
    <lineage>
        <taxon>Eukaryota</taxon>
        <taxon>Metazoa</taxon>
        <taxon>Porifera</taxon>
        <taxon>Demospongiae</taxon>
        <taxon>Heteroscleromorpha</taxon>
        <taxon>Haplosclerida</taxon>
        <taxon>Niphatidae</taxon>
        <taxon>Amphimedon</taxon>
    </lineage>
</organism>
<evidence type="ECO:0000256" key="2">
    <source>
        <dbReference type="SAM" id="MobiDB-lite"/>
    </source>
</evidence>
<reference evidence="3" key="2">
    <citation type="submission" date="2024-06" db="UniProtKB">
        <authorList>
            <consortium name="EnsemblMetazoa"/>
        </authorList>
    </citation>
    <scope>IDENTIFICATION</scope>
</reference>
<evidence type="ECO:0000313" key="3">
    <source>
        <dbReference type="EnsemblMetazoa" id="XP_019863754.1"/>
    </source>
</evidence>
<proteinExistence type="inferred from homology"/>
<evidence type="ECO:0000313" key="4">
    <source>
        <dbReference type="Proteomes" id="UP000007879"/>
    </source>
</evidence>
<reference evidence="4" key="1">
    <citation type="journal article" date="2010" name="Nature">
        <title>The Amphimedon queenslandica genome and the evolution of animal complexity.</title>
        <authorList>
            <person name="Srivastava M."/>
            <person name="Simakov O."/>
            <person name="Chapman J."/>
            <person name="Fahey B."/>
            <person name="Gauthier M.E."/>
            <person name="Mitros T."/>
            <person name="Richards G.S."/>
            <person name="Conaco C."/>
            <person name="Dacre M."/>
            <person name="Hellsten U."/>
            <person name="Larroux C."/>
            <person name="Putnam N.H."/>
            <person name="Stanke M."/>
            <person name="Adamska M."/>
            <person name="Darling A."/>
            <person name="Degnan S.M."/>
            <person name="Oakley T.H."/>
            <person name="Plachetzki D.C."/>
            <person name="Zhai Y."/>
            <person name="Adamski M."/>
            <person name="Calcino A."/>
            <person name="Cummins S.F."/>
            <person name="Goodstein D.M."/>
            <person name="Harris C."/>
            <person name="Jackson D.J."/>
            <person name="Leys S.P."/>
            <person name="Shu S."/>
            <person name="Woodcroft B.J."/>
            <person name="Vervoort M."/>
            <person name="Kosik K.S."/>
            <person name="Manning G."/>
            <person name="Degnan B.M."/>
            <person name="Rokhsar D.S."/>
        </authorList>
    </citation>
    <scope>NUCLEOTIDE SEQUENCE [LARGE SCALE GENOMIC DNA]</scope>
</reference>
<dbReference type="EnsemblMetazoa" id="XM_020008195.1">
    <property type="protein sequence ID" value="XP_019863754.1"/>
    <property type="gene ID" value="LOC100640985"/>
</dbReference>
<dbReference type="Proteomes" id="UP000007879">
    <property type="component" value="Unassembled WGS sequence"/>
</dbReference>
<dbReference type="PANTHER" id="PTHR31911">
    <property type="entry name" value="PROTEIN FAM133"/>
    <property type="match status" value="1"/>
</dbReference>
<feature type="compositionally biased region" description="Basic residues" evidence="2">
    <location>
        <begin position="114"/>
        <end position="124"/>
    </location>
</feature>